<dbReference type="RefSeq" id="WP_061143206.1">
    <property type="nucleotide sequence ID" value="NZ_LNNH01000031.1"/>
</dbReference>
<dbReference type="InterPro" id="IPR024962">
    <property type="entry name" value="YukD-like"/>
</dbReference>
<dbReference type="Pfam" id="PF08817">
    <property type="entry name" value="YukD"/>
    <property type="match status" value="1"/>
</dbReference>
<keyword evidence="2" id="KW-1185">Reference proteome</keyword>
<proteinExistence type="predicted"/>
<evidence type="ECO:0000313" key="2">
    <source>
        <dbReference type="Proteomes" id="UP000064189"/>
    </source>
</evidence>
<dbReference type="Proteomes" id="UP000064189">
    <property type="component" value="Unassembled WGS sequence"/>
</dbReference>
<gene>
    <name evidence="1" type="ORF">AS888_23785</name>
</gene>
<sequence length="79" mass="9233">MYIQLTIDLKRYTGEVFDLQVSDYRSIKKVIEIVWQLKDIALTPKEGYWVRVQNKEFVCSGYDTLLDSGITTGDRLEIL</sequence>
<reference evidence="1 2" key="1">
    <citation type="submission" date="2015-11" db="EMBL/GenBank/DDBJ databases">
        <title>Genome Sequence of Bacillus simplex strain VanAntwerpen2.</title>
        <authorList>
            <person name="Couger M.B."/>
        </authorList>
    </citation>
    <scope>NUCLEOTIDE SEQUENCE [LARGE SCALE GENOMIC DNA]</scope>
    <source>
        <strain evidence="1 2">VanAntwerpen02</strain>
    </source>
</reference>
<evidence type="ECO:0000313" key="1">
    <source>
        <dbReference type="EMBL" id="KWW16661.1"/>
    </source>
</evidence>
<organism evidence="1 2">
    <name type="scientific">Peribacillus simplex</name>
    <dbReference type="NCBI Taxonomy" id="1478"/>
    <lineage>
        <taxon>Bacteria</taxon>
        <taxon>Bacillati</taxon>
        <taxon>Bacillota</taxon>
        <taxon>Bacilli</taxon>
        <taxon>Bacillales</taxon>
        <taxon>Bacillaceae</taxon>
        <taxon>Peribacillus</taxon>
    </lineage>
</organism>
<dbReference type="Gene3D" id="3.10.20.90">
    <property type="entry name" value="Phosphatidylinositol 3-kinase Catalytic Subunit, Chain A, domain 1"/>
    <property type="match status" value="1"/>
</dbReference>
<accession>A0A109MW62</accession>
<dbReference type="AlphaFoldDB" id="A0A109MW62"/>
<protein>
    <submittedName>
        <fullName evidence="1">Ubiquitin</fullName>
    </submittedName>
</protein>
<dbReference type="EMBL" id="LNNH01000031">
    <property type="protein sequence ID" value="KWW16661.1"/>
    <property type="molecule type" value="Genomic_DNA"/>
</dbReference>
<name>A0A109MW62_9BACI</name>
<comment type="caution">
    <text evidence="1">The sequence shown here is derived from an EMBL/GenBank/DDBJ whole genome shotgun (WGS) entry which is preliminary data.</text>
</comment>